<dbReference type="PROSITE" id="PS50222">
    <property type="entry name" value="EF_HAND_2"/>
    <property type="match status" value="1"/>
</dbReference>
<sequence length="177" mass="18715">MKAEAVSRVSVVFALFDANGNGELEADDFDLMAHRVVQAVPGADEAAKGAAVEAFRGYWTALVGELDTDLDNKVSFEEFKAIVLAPERFDAALGAFADALAHLGDVDGSGTVERPVFVALMTAIGFELPNIHKLFDAFGPDDDDRVTVDTWAAGIREYYAPDASGIAGDHLVPAAVA</sequence>
<evidence type="ECO:0000313" key="3">
    <source>
        <dbReference type="EMBL" id="RKN24560.1"/>
    </source>
</evidence>
<dbReference type="RefSeq" id="WP_120696895.1">
    <property type="nucleotide sequence ID" value="NZ_RBDX01000006.1"/>
</dbReference>
<dbReference type="PROSITE" id="PS00018">
    <property type="entry name" value="EF_HAND_1"/>
    <property type="match status" value="1"/>
</dbReference>
<dbReference type="InterPro" id="IPR001751">
    <property type="entry name" value="S100/CaBP7/8-like_CS"/>
</dbReference>
<evidence type="ECO:0000313" key="2">
    <source>
        <dbReference type="EMBL" id="RKN10218.1"/>
    </source>
</evidence>
<dbReference type="Proteomes" id="UP000268652">
    <property type="component" value="Unassembled WGS sequence"/>
</dbReference>
<dbReference type="OrthoDB" id="3530529at2"/>
<evidence type="ECO:0000259" key="1">
    <source>
        <dbReference type="PROSITE" id="PS50222"/>
    </source>
</evidence>
<comment type="caution">
    <text evidence="2">The sequence shown here is derived from an EMBL/GenBank/DDBJ whole genome shotgun (WGS) entry which is preliminary data.</text>
</comment>
<dbReference type="SMART" id="SM00054">
    <property type="entry name" value="EFh"/>
    <property type="match status" value="3"/>
</dbReference>
<organism evidence="2 5">
    <name type="scientific">Streptomyces radicis</name>
    <dbReference type="NCBI Taxonomy" id="1750517"/>
    <lineage>
        <taxon>Bacteria</taxon>
        <taxon>Bacillati</taxon>
        <taxon>Actinomycetota</taxon>
        <taxon>Actinomycetes</taxon>
        <taxon>Kitasatosporales</taxon>
        <taxon>Streptomycetaceae</taxon>
        <taxon>Streptomyces</taxon>
    </lineage>
</organism>
<dbReference type="GO" id="GO:0005509">
    <property type="term" value="F:calcium ion binding"/>
    <property type="evidence" value="ECO:0007669"/>
    <property type="project" value="InterPro"/>
</dbReference>
<accession>A0A3A9WAR3</accession>
<dbReference type="Gene3D" id="1.10.238.10">
    <property type="entry name" value="EF-hand"/>
    <property type="match status" value="1"/>
</dbReference>
<name>A0A3A9WAR3_9ACTN</name>
<feature type="domain" description="EF-hand" evidence="1">
    <location>
        <begin position="4"/>
        <end position="39"/>
    </location>
</feature>
<reference evidence="4 5" key="1">
    <citation type="submission" date="2018-09" db="EMBL/GenBank/DDBJ databases">
        <title>Streptomyces sp. nov. DS1-2, an endophytic actinomycete isolated from roots of Dendrobium scabrilingue.</title>
        <authorList>
            <person name="Kuncharoen N."/>
            <person name="Kudo T."/>
            <person name="Ohkuma M."/>
            <person name="Yuki M."/>
            <person name="Tanasupawat S."/>
        </authorList>
    </citation>
    <scope>NUCLEOTIDE SEQUENCE [LARGE SCALE GENOMIC DNA]</scope>
    <source>
        <strain evidence="2 5">AZ1-7</strain>
        <strain evidence="3 4">DS1-2</strain>
    </source>
</reference>
<dbReference type="Pfam" id="PF13202">
    <property type="entry name" value="EF-hand_5"/>
    <property type="match status" value="2"/>
</dbReference>
<dbReference type="SUPFAM" id="SSF47473">
    <property type="entry name" value="EF-hand"/>
    <property type="match status" value="1"/>
</dbReference>
<dbReference type="InterPro" id="IPR011992">
    <property type="entry name" value="EF-hand-dom_pair"/>
</dbReference>
<keyword evidence="4" id="KW-1185">Reference proteome</keyword>
<evidence type="ECO:0000313" key="5">
    <source>
        <dbReference type="Proteomes" id="UP000275024"/>
    </source>
</evidence>
<dbReference type="AlphaFoldDB" id="A0A3A9WAR3"/>
<dbReference type="InterPro" id="IPR002048">
    <property type="entry name" value="EF_hand_dom"/>
</dbReference>
<dbReference type="EMBL" id="RBDY01000006">
    <property type="protein sequence ID" value="RKN24560.1"/>
    <property type="molecule type" value="Genomic_DNA"/>
</dbReference>
<dbReference type="InterPro" id="IPR018247">
    <property type="entry name" value="EF_Hand_1_Ca_BS"/>
</dbReference>
<proteinExistence type="predicted"/>
<dbReference type="PROSITE" id="PS00303">
    <property type="entry name" value="S100_CABP"/>
    <property type="match status" value="1"/>
</dbReference>
<dbReference type="EMBL" id="RBDX01000006">
    <property type="protein sequence ID" value="RKN10218.1"/>
    <property type="molecule type" value="Genomic_DNA"/>
</dbReference>
<gene>
    <name evidence="3" type="ORF">D7318_11950</name>
    <name evidence="2" type="ORF">D7319_10770</name>
</gene>
<dbReference type="Proteomes" id="UP000275024">
    <property type="component" value="Unassembled WGS sequence"/>
</dbReference>
<evidence type="ECO:0000313" key="4">
    <source>
        <dbReference type="Proteomes" id="UP000268652"/>
    </source>
</evidence>
<protein>
    <submittedName>
        <fullName evidence="2">EF-hand domain-containing protein</fullName>
    </submittedName>
</protein>